<dbReference type="InterPro" id="IPR018060">
    <property type="entry name" value="HTH_AraC"/>
</dbReference>
<dbReference type="PRINTS" id="PR00032">
    <property type="entry name" value="HTHARAC"/>
</dbReference>
<evidence type="ECO:0000313" key="12">
    <source>
        <dbReference type="Proteomes" id="UP000515928"/>
    </source>
</evidence>
<dbReference type="GO" id="GO:0003700">
    <property type="term" value="F:DNA-binding transcription factor activity"/>
    <property type="evidence" value="ECO:0007669"/>
    <property type="project" value="InterPro"/>
</dbReference>
<dbReference type="InterPro" id="IPR009057">
    <property type="entry name" value="Homeodomain-like_sf"/>
</dbReference>
<dbReference type="GO" id="GO:0005737">
    <property type="term" value="C:cytoplasm"/>
    <property type="evidence" value="ECO:0007669"/>
    <property type="project" value="UniProtKB-SubCell"/>
</dbReference>
<evidence type="ECO:0000256" key="8">
    <source>
        <dbReference type="PROSITE-ProRule" id="PRU00169"/>
    </source>
</evidence>
<evidence type="ECO:0000256" key="2">
    <source>
        <dbReference type="ARBA" id="ARBA00022490"/>
    </source>
</evidence>
<evidence type="ECO:0000313" key="11">
    <source>
        <dbReference type="EMBL" id="QNN61014.1"/>
    </source>
</evidence>
<keyword evidence="12" id="KW-1185">Reference proteome</keyword>
<keyword evidence="4" id="KW-0902">Two-component regulatory system</keyword>
<gene>
    <name evidence="11" type="ORF">H9L01_01175</name>
</gene>
<dbReference type="EMBL" id="CP060715">
    <property type="protein sequence ID" value="QNN61014.1"/>
    <property type="molecule type" value="Genomic_DNA"/>
</dbReference>
<dbReference type="SMART" id="SM00448">
    <property type="entry name" value="REC"/>
    <property type="match status" value="1"/>
</dbReference>
<name>A0A7G9RZI9_9FIRM</name>
<keyword evidence="3 8" id="KW-0597">Phosphoprotein</keyword>
<dbReference type="RefSeq" id="WP_187534132.1">
    <property type="nucleotide sequence ID" value="NZ_CBCSHU010000014.1"/>
</dbReference>
<dbReference type="SUPFAM" id="SSF46689">
    <property type="entry name" value="Homeodomain-like"/>
    <property type="match status" value="2"/>
</dbReference>
<evidence type="ECO:0000256" key="6">
    <source>
        <dbReference type="ARBA" id="ARBA00023125"/>
    </source>
</evidence>
<dbReference type="PROSITE" id="PS01124">
    <property type="entry name" value="HTH_ARAC_FAMILY_2"/>
    <property type="match status" value="1"/>
</dbReference>
<dbReference type="Pfam" id="PF00072">
    <property type="entry name" value="Response_reg"/>
    <property type="match status" value="1"/>
</dbReference>
<feature type="domain" description="HTH araC/xylS-type" evidence="9">
    <location>
        <begin position="389"/>
        <end position="487"/>
    </location>
</feature>
<dbReference type="PANTHER" id="PTHR42713">
    <property type="entry name" value="HISTIDINE KINASE-RELATED"/>
    <property type="match status" value="1"/>
</dbReference>
<dbReference type="Pfam" id="PF12833">
    <property type="entry name" value="HTH_18"/>
    <property type="match status" value="1"/>
</dbReference>
<comment type="subcellular location">
    <subcellularLocation>
        <location evidence="1">Cytoplasm</location>
    </subcellularLocation>
</comment>
<evidence type="ECO:0000259" key="9">
    <source>
        <dbReference type="PROSITE" id="PS01124"/>
    </source>
</evidence>
<dbReference type="GO" id="GO:0000160">
    <property type="term" value="P:phosphorelay signal transduction system"/>
    <property type="evidence" value="ECO:0007669"/>
    <property type="project" value="UniProtKB-KW"/>
</dbReference>
<evidence type="ECO:0000259" key="10">
    <source>
        <dbReference type="PROSITE" id="PS50110"/>
    </source>
</evidence>
<dbReference type="InterPro" id="IPR018062">
    <property type="entry name" value="HTH_AraC-typ_CS"/>
</dbReference>
<dbReference type="AlphaFoldDB" id="A0A7G9RZI9"/>
<keyword evidence="5" id="KW-0805">Transcription regulation</keyword>
<keyword evidence="2" id="KW-0963">Cytoplasm</keyword>
<dbReference type="InterPro" id="IPR020449">
    <property type="entry name" value="Tscrpt_reg_AraC-type_HTH"/>
</dbReference>
<dbReference type="InterPro" id="IPR001789">
    <property type="entry name" value="Sig_transdc_resp-reg_receiver"/>
</dbReference>
<dbReference type="PROSITE" id="PS50110">
    <property type="entry name" value="RESPONSE_REGULATORY"/>
    <property type="match status" value="1"/>
</dbReference>
<dbReference type="Gene3D" id="3.40.50.2300">
    <property type="match status" value="1"/>
</dbReference>
<dbReference type="Gene3D" id="1.10.10.60">
    <property type="entry name" value="Homeodomain-like"/>
    <property type="match status" value="2"/>
</dbReference>
<evidence type="ECO:0000256" key="7">
    <source>
        <dbReference type="ARBA" id="ARBA00023163"/>
    </source>
</evidence>
<protein>
    <submittedName>
        <fullName evidence="11">Response regulator transcription factor</fullName>
    </submittedName>
</protein>
<dbReference type="KEGG" id="eio:H9L01_01175"/>
<dbReference type="PROSITE" id="PS00041">
    <property type="entry name" value="HTH_ARAC_FAMILY_1"/>
    <property type="match status" value="1"/>
</dbReference>
<accession>A0A7G9RZI9</accession>
<dbReference type="InterPro" id="IPR051552">
    <property type="entry name" value="HptR"/>
</dbReference>
<feature type="modified residue" description="4-aspartylphosphate" evidence="8">
    <location>
        <position position="55"/>
    </location>
</feature>
<evidence type="ECO:0000256" key="1">
    <source>
        <dbReference type="ARBA" id="ARBA00004496"/>
    </source>
</evidence>
<dbReference type="CDD" id="cd17536">
    <property type="entry name" value="REC_YesN-like"/>
    <property type="match status" value="1"/>
</dbReference>
<dbReference type="GO" id="GO:0043565">
    <property type="term" value="F:sequence-specific DNA binding"/>
    <property type="evidence" value="ECO:0007669"/>
    <property type="project" value="InterPro"/>
</dbReference>
<keyword evidence="7" id="KW-0804">Transcription</keyword>
<evidence type="ECO:0000256" key="3">
    <source>
        <dbReference type="ARBA" id="ARBA00022553"/>
    </source>
</evidence>
<dbReference type="InterPro" id="IPR011006">
    <property type="entry name" value="CheY-like_superfamily"/>
</dbReference>
<dbReference type="Proteomes" id="UP000515928">
    <property type="component" value="Chromosome"/>
</dbReference>
<dbReference type="SUPFAM" id="SSF52172">
    <property type="entry name" value="CheY-like"/>
    <property type="match status" value="1"/>
</dbReference>
<proteinExistence type="predicted"/>
<sequence length="493" mass="57619">MYKVILVDDEYMILAGLEKLIQWEALGIELVGSFSDGIDALEFVRENPVDIVITDVSMPVMTGIEFVSQAQEEDINFNFIILSGYQEFEYVKEGIRLGAENFILKPIDKVELNGSIQKIVTKLDEEEYHEQGDEILYHNTLLRWLNDDINPVDLRRILKQLGYRLELNELYTVLAISGIEEKRKSIWSEFLDRMNVSYHIYDNDILYIIVAGNTQRFDMIRKGIVLLSLKDKERMAIGELYVKFDQVHRSYDHASSLLEIMQFYNDDSYGRDISIKDRLNAEMSPNISFETFHQALSLGDDKGIFAHVEDLLEQVIRNNPEPEYVRYMSFVIFSDIYRHYNRIASKHYYDNLKRLHHAKSMFDVREVLKNSVMINQEQTDVKQYNVNVQKALQMIHQNYTDDLTIGVIAESLHLNAMYLGQIFKKETGLSFSQYLNQFRVKKAQNLLVQSNHNVNEIAELVGYTSSGYFYKNFKKECGISPREYRERSHNSEA</sequence>
<reference evidence="11 12" key="1">
    <citation type="submission" date="2020-08" db="EMBL/GenBank/DDBJ databases">
        <title>Genome sequence of Erysipelothrix inopinata DSM 15511T.</title>
        <authorList>
            <person name="Hyun D.-W."/>
            <person name="Bae J.-W."/>
        </authorList>
    </citation>
    <scope>NUCLEOTIDE SEQUENCE [LARGE SCALE GENOMIC DNA]</scope>
    <source>
        <strain evidence="11 12">DSM 15511</strain>
    </source>
</reference>
<evidence type="ECO:0000256" key="4">
    <source>
        <dbReference type="ARBA" id="ARBA00023012"/>
    </source>
</evidence>
<keyword evidence="6" id="KW-0238">DNA-binding</keyword>
<dbReference type="SMART" id="SM00342">
    <property type="entry name" value="HTH_ARAC"/>
    <property type="match status" value="1"/>
</dbReference>
<dbReference type="PANTHER" id="PTHR42713:SF3">
    <property type="entry name" value="TRANSCRIPTIONAL REGULATORY PROTEIN HPTR"/>
    <property type="match status" value="1"/>
</dbReference>
<feature type="domain" description="Response regulatory" evidence="10">
    <location>
        <begin position="3"/>
        <end position="120"/>
    </location>
</feature>
<evidence type="ECO:0000256" key="5">
    <source>
        <dbReference type="ARBA" id="ARBA00023015"/>
    </source>
</evidence>
<organism evidence="11 12">
    <name type="scientific">Erysipelothrix inopinata</name>
    <dbReference type="NCBI Taxonomy" id="225084"/>
    <lineage>
        <taxon>Bacteria</taxon>
        <taxon>Bacillati</taxon>
        <taxon>Bacillota</taxon>
        <taxon>Erysipelotrichia</taxon>
        <taxon>Erysipelotrichales</taxon>
        <taxon>Erysipelotrichaceae</taxon>
        <taxon>Erysipelothrix</taxon>
    </lineage>
</organism>